<reference evidence="5 6" key="1">
    <citation type="submission" date="2016-08" db="EMBL/GenBank/DDBJ databases">
        <title>A Parts List for Fungal Cellulosomes Revealed by Comparative Genomics.</title>
        <authorList>
            <consortium name="DOE Joint Genome Institute"/>
            <person name="Haitjema C.H."/>
            <person name="Gilmore S.P."/>
            <person name="Henske J.K."/>
            <person name="Solomon K.V."/>
            <person name="De Groot R."/>
            <person name="Kuo A."/>
            <person name="Mondo S.J."/>
            <person name="Salamov A.A."/>
            <person name="Labutti K."/>
            <person name="Zhao Z."/>
            <person name="Chiniquy J."/>
            <person name="Barry K."/>
            <person name="Brewer H.M."/>
            <person name="Purvine S.O."/>
            <person name="Wright A.T."/>
            <person name="Boxma B."/>
            <person name="Van Alen T."/>
            <person name="Hackstein J.H."/>
            <person name="Baker S.E."/>
            <person name="Grigoriev I.V."/>
            <person name="O'Malley M.A."/>
        </authorList>
    </citation>
    <scope>NUCLEOTIDE SEQUENCE [LARGE SCALE GENOMIC DNA]</scope>
    <source>
        <strain evidence="5 6">G1</strain>
    </source>
</reference>
<keyword evidence="3" id="KW-0472">Membrane</keyword>
<dbReference type="InterPro" id="IPR000330">
    <property type="entry name" value="SNF2_N"/>
</dbReference>
<keyword evidence="6" id="KW-1185">Reference proteome</keyword>
<evidence type="ECO:0000313" key="6">
    <source>
        <dbReference type="Proteomes" id="UP000193920"/>
    </source>
</evidence>
<dbReference type="InterPro" id="IPR050496">
    <property type="entry name" value="SNF2_RAD54_helicase_repair"/>
</dbReference>
<dbReference type="Gene3D" id="3.40.50.10810">
    <property type="entry name" value="Tandem AAA-ATPase domain"/>
    <property type="match status" value="1"/>
</dbReference>
<dbReference type="SUPFAM" id="SSF52540">
    <property type="entry name" value="P-loop containing nucleoside triphosphate hydrolases"/>
    <property type="match status" value="1"/>
</dbReference>
<dbReference type="InterPro" id="IPR038718">
    <property type="entry name" value="SNF2-like_sf"/>
</dbReference>
<dbReference type="Proteomes" id="UP000193920">
    <property type="component" value="Unassembled WGS sequence"/>
</dbReference>
<feature type="domain" description="SNF2 N-terminal" evidence="4">
    <location>
        <begin position="11"/>
        <end position="127"/>
    </location>
</feature>
<protein>
    <recommendedName>
        <fullName evidence="4">SNF2 N-terminal domain-containing protein</fullName>
    </recommendedName>
</protein>
<dbReference type="PANTHER" id="PTHR45629:SF7">
    <property type="entry name" value="DNA EXCISION REPAIR PROTEIN ERCC-6-RELATED"/>
    <property type="match status" value="1"/>
</dbReference>
<dbReference type="EMBL" id="MCOG01000142">
    <property type="protein sequence ID" value="ORY37538.1"/>
    <property type="molecule type" value="Genomic_DNA"/>
</dbReference>
<dbReference type="AlphaFoldDB" id="A0A1Y2BS01"/>
<gene>
    <name evidence="5" type="ORF">LY90DRAFT_54231</name>
</gene>
<sequence>MMTHNYNTLLISWDFIICDDGCKKINNYKTKRYQAISKIQTKFKILLSDIPLPNKFYDIYSIFNYLLKSSNECFGTYDEFKIKFVTKELSLKSEKSNTKFSKHGNIPNKLLQSYIKYFVLRREKKDFYIEEYQDESEYSEICDDDEDDYKDLDNFIVDDSVYIEDNDIDENDEKYNNINWKEEYYKLNSDLSSEEEININKELIELKLDNENFSDSHLNDYESFKIKSPNYQSTKIFKDYSKENNIKIKNDEITRNINISKNHPEENSIKVKNDELTKNININSDEMRYTPNKLEVMNNFLFFNFYLFFYLFIYLFTFLFIYI</sequence>
<dbReference type="GO" id="GO:0005524">
    <property type="term" value="F:ATP binding"/>
    <property type="evidence" value="ECO:0007669"/>
    <property type="project" value="InterPro"/>
</dbReference>
<evidence type="ECO:0000256" key="1">
    <source>
        <dbReference type="ARBA" id="ARBA00022741"/>
    </source>
</evidence>
<dbReference type="InterPro" id="IPR027417">
    <property type="entry name" value="P-loop_NTPase"/>
</dbReference>
<accession>A0A1Y2BS01</accession>
<evidence type="ECO:0000313" key="5">
    <source>
        <dbReference type="EMBL" id="ORY37538.1"/>
    </source>
</evidence>
<name>A0A1Y2BS01_9FUNG</name>
<dbReference type="OrthoDB" id="10572000at2759"/>
<evidence type="ECO:0000256" key="2">
    <source>
        <dbReference type="ARBA" id="ARBA00022840"/>
    </source>
</evidence>
<keyword evidence="1" id="KW-0547">Nucleotide-binding</keyword>
<dbReference type="STRING" id="1754190.A0A1Y2BS01"/>
<proteinExistence type="predicted"/>
<comment type="caution">
    <text evidence="5">The sequence shown here is derived from an EMBL/GenBank/DDBJ whole genome shotgun (WGS) entry which is preliminary data.</text>
</comment>
<keyword evidence="3" id="KW-1133">Transmembrane helix</keyword>
<evidence type="ECO:0000256" key="3">
    <source>
        <dbReference type="SAM" id="Phobius"/>
    </source>
</evidence>
<evidence type="ECO:0000259" key="4">
    <source>
        <dbReference type="Pfam" id="PF00176"/>
    </source>
</evidence>
<dbReference type="Pfam" id="PF00176">
    <property type="entry name" value="SNF2-rel_dom"/>
    <property type="match status" value="1"/>
</dbReference>
<keyword evidence="2" id="KW-0067">ATP-binding</keyword>
<organism evidence="5 6">
    <name type="scientific">Neocallimastix californiae</name>
    <dbReference type="NCBI Taxonomy" id="1754190"/>
    <lineage>
        <taxon>Eukaryota</taxon>
        <taxon>Fungi</taxon>
        <taxon>Fungi incertae sedis</taxon>
        <taxon>Chytridiomycota</taxon>
        <taxon>Chytridiomycota incertae sedis</taxon>
        <taxon>Neocallimastigomycetes</taxon>
        <taxon>Neocallimastigales</taxon>
        <taxon>Neocallimastigaceae</taxon>
        <taxon>Neocallimastix</taxon>
    </lineage>
</organism>
<feature type="transmembrane region" description="Helical" evidence="3">
    <location>
        <begin position="300"/>
        <end position="322"/>
    </location>
</feature>
<dbReference type="PANTHER" id="PTHR45629">
    <property type="entry name" value="SNF2/RAD54 FAMILY MEMBER"/>
    <property type="match status" value="1"/>
</dbReference>
<keyword evidence="3" id="KW-0812">Transmembrane</keyword>